<dbReference type="RefSeq" id="WP_284378964.1">
    <property type="nucleotide sequence ID" value="NZ_BSNM01000003.1"/>
</dbReference>
<feature type="transmembrane region" description="Helical" evidence="1">
    <location>
        <begin position="12"/>
        <end position="37"/>
    </location>
</feature>
<keyword evidence="1" id="KW-1133">Transmembrane helix</keyword>
<organism evidence="2 3">
    <name type="scientific">Litoribrevibacter albus</name>
    <dbReference type="NCBI Taxonomy" id="1473156"/>
    <lineage>
        <taxon>Bacteria</taxon>
        <taxon>Pseudomonadati</taxon>
        <taxon>Pseudomonadota</taxon>
        <taxon>Gammaproteobacteria</taxon>
        <taxon>Oceanospirillales</taxon>
        <taxon>Oceanospirillaceae</taxon>
        <taxon>Litoribrevibacter</taxon>
    </lineage>
</organism>
<sequence>MMVDRIELGLRDYVILVVSVLFLGLLIESGLSAYSYILSHQSERIENRWINNNGLVDQEAILRANDFVDRSLTLESYNPDLLQLSGRIKIWSLGEASAIHEYQKYIYDLAASDYEKAIKLRPYWPYAYSEYASLVSVWLSLRELSQTERNHLESKVIGLWGKALQYGKNEPEIIRNLLAIGFGNWSTSSWRLKKKTVDLLKASVKKNPLIERVALKVLTKSAYSKVVCDFYKLTDEVPNSFTKLCKL</sequence>
<comment type="caution">
    <text evidence="2">The sequence shown here is derived from an EMBL/GenBank/DDBJ whole genome shotgun (WGS) entry which is preliminary data.</text>
</comment>
<evidence type="ECO:0000313" key="3">
    <source>
        <dbReference type="Proteomes" id="UP001161389"/>
    </source>
</evidence>
<dbReference type="Proteomes" id="UP001161389">
    <property type="component" value="Unassembled WGS sequence"/>
</dbReference>
<proteinExistence type="predicted"/>
<evidence type="ECO:0000256" key="1">
    <source>
        <dbReference type="SAM" id="Phobius"/>
    </source>
</evidence>
<evidence type="ECO:0008006" key="4">
    <source>
        <dbReference type="Google" id="ProtNLM"/>
    </source>
</evidence>
<evidence type="ECO:0000313" key="2">
    <source>
        <dbReference type="EMBL" id="GLQ30291.1"/>
    </source>
</evidence>
<accession>A0AA37S712</accession>
<keyword evidence="3" id="KW-1185">Reference proteome</keyword>
<name>A0AA37S712_9GAMM</name>
<keyword evidence="1" id="KW-0472">Membrane</keyword>
<keyword evidence="1" id="KW-0812">Transmembrane</keyword>
<protein>
    <recommendedName>
        <fullName evidence="4">Tetratricopeptide repeat protein</fullName>
    </recommendedName>
</protein>
<reference evidence="2" key="1">
    <citation type="journal article" date="2014" name="Int. J. Syst. Evol. Microbiol.">
        <title>Complete genome sequence of Corynebacterium casei LMG S-19264T (=DSM 44701T), isolated from a smear-ripened cheese.</title>
        <authorList>
            <consortium name="US DOE Joint Genome Institute (JGI-PGF)"/>
            <person name="Walter F."/>
            <person name="Albersmeier A."/>
            <person name="Kalinowski J."/>
            <person name="Ruckert C."/>
        </authorList>
    </citation>
    <scope>NUCLEOTIDE SEQUENCE</scope>
    <source>
        <strain evidence="2">NBRC 110071</strain>
    </source>
</reference>
<reference evidence="2" key="2">
    <citation type="submission" date="2023-01" db="EMBL/GenBank/DDBJ databases">
        <title>Draft genome sequence of Litoribrevibacter albus strain NBRC 110071.</title>
        <authorList>
            <person name="Sun Q."/>
            <person name="Mori K."/>
        </authorList>
    </citation>
    <scope>NUCLEOTIDE SEQUENCE</scope>
    <source>
        <strain evidence="2">NBRC 110071</strain>
    </source>
</reference>
<dbReference type="EMBL" id="BSNM01000003">
    <property type="protein sequence ID" value="GLQ30291.1"/>
    <property type="molecule type" value="Genomic_DNA"/>
</dbReference>
<dbReference type="AlphaFoldDB" id="A0AA37S712"/>
<gene>
    <name evidence="2" type="ORF">GCM10007876_07690</name>
</gene>